<reference evidence="1" key="2">
    <citation type="submission" date="2020-06" db="EMBL/GenBank/DDBJ databases">
        <title>Helianthus annuus Genome sequencing and assembly Release 2.</title>
        <authorList>
            <person name="Gouzy J."/>
            <person name="Langlade N."/>
            <person name="Munos S."/>
        </authorList>
    </citation>
    <scope>NUCLEOTIDE SEQUENCE</scope>
    <source>
        <tissue evidence="1">Leaves</tissue>
    </source>
</reference>
<evidence type="ECO:0000313" key="1">
    <source>
        <dbReference type="EMBL" id="KAF5788988.1"/>
    </source>
</evidence>
<evidence type="ECO:0000313" key="2">
    <source>
        <dbReference type="Proteomes" id="UP000215914"/>
    </source>
</evidence>
<reference evidence="1" key="1">
    <citation type="journal article" date="2017" name="Nature">
        <title>The sunflower genome provides insights into oil metabolism, flowering and Asterid evolution.</title>
        <authorList>
            <person name="Badouin H."/>
            <person name="Gouzy J."/>
            <person name="Grassa C.J."/>
            <person name="Murat F."/>
            <person name="Staton S.E."/>
            <person name="Cottret L."/>
            <person name="Lelandais-Briere C."/>
            <person name="Owens G.L."/>
            <person name="Carrere S."/>
            <person name="Mayjonade B."/>
            <person name="Legrand L."/>
            <person name="Gill N."/>
            <person name="Kane N.C."/>
            <person name="Bowers J.E."/>
            <person name="Hubner S."/>
            <person name="Bellec A."/>
            <person name="Berard A."/>
            <person name="Berges H."/>
            <person name="Blanchet N."/>
            <person name="Boniface M.C."/>
            <person name="Brunel D."/>
            <person name="Catrice O."/>
            <person name="Chaidir N."/>
            <person name="Claudel C."/>
            <person name="Donnadieu C."/>
            <person name="Faraut T."/>
            <person name="Fievet G."/>
            <person name="Helmstetter N."/>
            <person name="King M."/>
            <person name="Knapp S.J."/>
            <person name="Lai Z."/>
            <person name="Le Paslier M.C."/>
            <person name="Lippi Y."/>
            <person name="Lorenzon L."/>
            <person name="Mandel J.R."/>
            <person name="Marage G."/>
            <person name="Marchand G."/>
            <person name="Marquand E."/>
            <person name="Bret-Mestries E."/>
            <person name="Morien E."/>
            <person name="Nambeesan S."/>
            <person name="Nguyen T."/>
            <person name="Pegot-Espagnet P."/>
            <person name="Pouilly N."/>
            <person name="Raftis F."/>
            <person name="Sallet E."/>
            <person name="Schiex T."/>
            <person name="Thomas J."/>
            <person name="Vandecasteele C."/>
            <person name="Vares D."/>
            <person name="Vear F."/>
            <person name="Vautrin S."/>
            <person name="Crespi M."/>
            <person name="Mangin B."/>
            <person name="Burke J.M."/>
            <person name="Salse J."/>
            <person name="Munos S."/>
            <person name="Vincourt P."/>
            <person name="Rieseberg L.H."/>
            <person name="Langlade N.B."/>
        </authorList>
    </citation>
    <scope>NUCLEOTIDE SEQUENCE</scope>
    <source>
        <tissue evidence="1">Leaves</tissue>
    </source>
</reference>
<keyword evidence="2" id="KW-1185">Reference proteome</keyword>
<accession>A0A9K3I1X9</accession>
<dbReference type="AlphaFoldDB" id="A0A9K3I1X9"/>
<protein>
    <submittedName>
        <fullName evidence="1">Uncharacterized protein</fullName>
    </submittedName>
</protein>
<sequence length="109" mass="12990">MTWVKNQPDFLSSSLEVGWVKMGRSGCKPINTFYVHFVYTLDYYFFLANFPSTFDPLSRKYLLIFFIRSIFFNIKRCLFHSLNFLTAFQSFEVVIGKDIIDVTFIARRR</sequence>
<gene>
    <name evidence="1" type="ORF">HanXRQr2_Chr09g0365601</name>
</gene>
<name>A0A9K3I1X9_HELAN</name>
<comment type="caution">
    <text evidence="1">The sequence shown here is derived from an EMBL/GenBank/DDBJ whole genome shotgun (WGS) entry which is preliminary data.</text>
</comment>
<dbReference type="Proteomes" id="UP000215914">
    <property type="component" value="Unassembled WGS sequence"/>
</dbReference>
<organism evidence="1 2">
    <name type="scientific">Helianthus annuus</name>
    <name type="common">Common sunflower</name>
    <dbReference type="NCBI Taxonomy" id="4232"/>
    <lineage>
        <taxon>Eukaryota</taxon>
        <taxon>Viridiplantae</taxon>
        <taxon>Streptophyta</taxon>
        <taxon>Embryophyta</taxon>
        <taxon>Tracheophyta</taxon>
        <taxon>Spermatophyta</taxon>
        <taxon>Magnoliopsida</taxon>
        <taxon>eudicotyledons</taxon>
        <taxon>Gunneridae</taxon>
        <taxon>Pentapetalae</taxon>
        <taxon>asterids</taxon>
        <taxon>campanulids</taxon>
        <taxon>Asterales</taxon>
        <taxon>Asteraceae</taxon>
        <taxon>Asteroideae</taxon>
        <taxon>Heliantheae alliance</taxon>
        <taxon>Heliantheae</taxon>
        <taxon>Helianthus</taxon>
    </lineage>
</organism>
<dbReference type="EMBL" id="MNCJ02000324">
    <property type="protein sequence ID" value="KAF5788988.1"/>
    <property type="molecule type" value="Genomic_DNA"/>
</dbReference>
<proteinExistence type="predicted"/>
<dbReference type="Gramene" id="mRNA:HanXRQr2_Chr09g0365601">
    <property type="protein sequence ID" value="mRNA:HanXRQr2_Chr09g0365601"/>
    <property type="gene ID" value="HanXRQr2_Chr09g0365601"/>
</dbReference>